<name>A0A183P9K4_9TREM</name>
<gene>
    <name evidence="1" type="ORF">SMTD_LOCUS11040</name>
</gene>
<dbReference type="EMBL" id="UZAL01031100">
    <property type="protein sequence ID" value="VDP56864.1"/>
    <property type="molecule type" value="Genomic_DNA"/>
</dbReference>
<sequence>MGRVYCAAVLSVVLHGFWSQYTPLVWCRGFPTPLSVTSVSANPLESSICNLYLNILHSSIFYIHDNIMEMNFYRKLSSICYLFGIWCKTLYGNYNSINNHPIIPITNIESHNYPKNNTDSKQFNFMAQESLSRRKFFRLIEYLGLNTRQLNVRIYFGDGGGSRIAVRNDNINTGSTSIIHHNAEGSGASDSTISDDNSGGGVITADCKSLNCTDDFNTEQRYPDHNHIGMMGRLKSRKIPKILLVLIPHLKSPGLQFGFTNSLVNLQFDFHELNLKKPFDLLNLTDLNLTLSNFHVCLLDKIHESIVSGTDTSQAPSSSLSCLHSLYSVRCNQSTVIYSLIHELPTLNNHHWDDLFYVHGIDIWNHKYQISLKSTILQIEWPSFKMNELINYIHWDYSNENVYQCYNNHVKKLSTNRSSSIQSYFTENYLNNPIHFDGFLENINIFLINSNNSFLMLRVDSQRFIAQFRSINPIYQPLKLDSLSQVTIIGTKLVYSCNKTLDNGMDTVSCCSSTSASLSSNSSPCRYAILSSCHIKNDLVLSLPEIHVDVKLPERSFNNSSNTSGQLLVPTINNTTATNTIELNSSNGWHFSIKPIQSYFQFHFKLLTSKHFIIVRVKNTSFQYNSKTITTTDSNISSSNGSKNREVLLTNNTNMDDDNNKNDIGCIVSSRLKVNCEHAVIMCEDQTIAVFQVNNFH</sequence>
<organism evidence="1 2">
    <name type="scientific">Schistosoma mattheei</name>
    <dbReference type="NCBI Taxonomy" id="31246"/>
    <lineage>
        <taxon>Eukaryota</taxon>
        <taxon>Metazoa</taxon>
        <taxon>Spiralia</taxon>
        <taxon>Lophotrochozoa</taxon>
        <taxon>Platyhelminthes</taxon>
        <taxon>Trematoda</taxon>
        <taxon>Digenea</taxon>
        <taxon>Strigeidida</taxon>
        <taxon>Schistosomatoidea</taxon>
        <taxon>Schistosomatidae</taxon>
        <taxon>Schistosoma</taxon>
    </lineage>
</organism>
<keyword evidence="2" id="KW-1185">Reference proteome</keyword>
<dbReference type="STRING" id="31246.A0A183P9K4"/>
<dbReference type="AlphaFoldDB" id="A0A183P9K4"/>
<evidence type="ECO:0000313" key="1">
    <source>
        <dbReference type="EMBL" id="VDP56864.1"/>
    </source>
</evidence>
<proteinExistence type="predicted"/>
<accession>A0A183P9K4</accession>
<evidence type="ECO:0000313" key="2">
    <source>
        <dbReference type="Proteomes" id="UP000269396"/>
    </source>
</evidence>
<protein>
    <submittedName>
        <fullName evidence="1">Uncharacterized protein</fullName>
    </submittedName>
</protein>
<reference evidence="1 2" key="1">
    <citation type="submission" date="2018-11" db="EMBL/GenBank/DDBJ databases">
        <authorList>
            <consortium name="Pathogen Informatics"/>
        </authorList>
    </citation>
    <scope>NUCLEOTIDE SEQUENCE [LARGE SCALE GENOMIC DNA]</scope>
    <source>
        <strain>Denwood</strain>
        <strain evidence="2">Zambia</strain>
    </source>
</reference>
<dbReference type="Proteomes" id="UP000269396">
    <property type="component" value="Unassembled WGS sequence"/>
</dbReference>